<feature type="compositionally biased region" description="Polar residues" evidence="1">
    <location>
        <begin position="74"/>
        <end position="83"/>
    </location>
</feature>
<proteinExistence type="predicted"/>
<sequence length="119" mass="13478">MFECRWGLDRDQASKGRSWSVMRGGHRMRLHRVARRDAGFERPHGTGLCGRCLRSPGDEPAKLPRRQFPDIRRGQTSGPNSPCSMAPALFDASPADLTGNRQLAEVQPRHFNLATHRFR</sequence>
<comment type="caution">
    <text evidence="2">The sequence shown here is derived from an EMBL/GenBank/DDBJ whole genome shotgun (WGS) entry which is preliminary data.</text>
</comment>
<evidence type="ECO:0000313" key="3">
    <source>
        <dbReference type="Proteomes" id="UP000237811"/>
    </source>
</evidence>
<accession>A0AB37AXY7</accession>
<dbReference type="EMBL" id="PVFR01000010">
    <property type="protein sequence ID" value="PRE54912.1"/>
    <property type="molecule type" value="Genomic_DNA"/>
</dbReference>
<evidence type="ECO:0000256" key="1">
    <source>
        <dbReference type="SAM" id="MobiDB-lite"/>
    </source>
</evidence>
<dbReference type="Proteomes" id="UP000237811">
    <property type="component" value="Unassembled WGS sequence"/>
</dbReference>
<name>A0AB37AXY7_9BURK</name>
<evidence type="ECO:0000313" key="2">
    <source>
        <dbReference type="EMBL" id="PRE54912.1"/>
    </source>
</evidence>
<feature type="compositionally biased region" description="Basic and acidic residues" evidence="1">
    <location>
        <begin position="56"/>
        <end position="73"/>
    </location>
</feature>
<feature type="region of interest" description="Disordered" evidence="1">
    <location>
        <begin position="51"/>
        <end position="87"/>
    </location>
</feature>
<gene>
    <name evidence="2" type="ORF">C6P99_03690</name>
</gene>
<dbReference type="AlphaFoldDB" id="A0AB37AXY7"/>
<organism evidence="2 3">
    <name type="scientific">Burkholderia multivorans</name>
    <dbReference type="NCBI Taxonomy" id="87883"/>
    <lineage>
        <taxon>Bacteria</taxon>
        <taxon>Pseudomonadati</taxon>
        <taxon>Pseudomonadota</taxon>
        <taxon>Betaproteobacteria</taxon>
        <taxon>Burkholderiales</taxon>
        <taxon>Burkholderiaceae</taxon>
        <taxon>Burkholderia</taxon>
        <taxon>Burkholderia cepacia complex</taxon>
    </lineage>
</organism>
<protein>
    <submittedName>
        <fullName evidence="2">Uncharacterized protein</fullName>
    </submittedName>
</protein>
<reference evidence="2 3" key="1">
    <citation type="submission" date="2018-03" db="EMBL/GenBank/DDBJ databases">
        <authorList>
            <person name="Nguyen K."/>
            <person name="Fouts D."/>
            <person name="Sutton G."/>
        </authorList>
    </citation>
    <scope>NUCLEOTIDE SEQUENCE [LARGE SCALE GENOMIC DNA]</scope>
    <source>
        <strain evidence="2 3">AU14328</strain>
    </source>
</reference>